<name>A0ABU4RC47_9FLAO</name>
<dbReference type="Pfam" id="PF12833">
    <property type="entry name" value="HTH_18"/>
    <property type="match status" value="1"/>
</dbReference>
<evidence type="ECO:0000313" key="4">
    <source>
        <dbReference type="EMBL" id="MDX6189573.1"/>
    </source>
</evidence>
<keyword evidence="2" id="KW-0804">Transcription</keyword>
<organism evidence="4 5">
    <name type="scientific">Flavobacterium cupriresistens</name>
    <dbReference type="NCBI Taxonomy" id="2893885"/>
    <lineage>
        <taxon>Bacteria</taxon>
        <taxon>Pseudomonadati</taxon>
        <taxon>Bacteroidota</taxon>
        <taxon>Flavobacteriia</taxon>
        <taxon>Flavobacteriales</taxon>
        <taxon>Flavobacteriaceae</taxon>
        <taxon>Flavobacterium</taxon>
    </lineage>
</organism>
<comment type="caution">
    <text evidence="4">The sequence shown here is derived from an EMBL/GenBank/DDBJ whole genome shotgun (WGS) entry which is preliminary data.</text>
</comment>
<reference evidence="4 5" key="1">
    <citation type="submission" date="2023-11" db="EMBL/GenBank/DDBJ databases">
        <title>Unpublished Manusciprt.</title>
        <authorList>
            <person name="Saticioglu I.B."/>
            <person name="Ay H."/>
            <person name="Ajmi N."/>
            <person name="Altun S."/>
            <person name="Duman M."/>
        </authorList>
    </citation>
    <scope>NUCLEOTIDE SEQUENCE [LARGE SCALE GENOMIC DNA]</scope>
    <source>
        <strain evidence="4 5">Fl-318</strain>
    </source>
</reference>
<dbReference type="SMART" id="SM00342">
    <property type="entry name" value="HTH_ARAC"/>
    <property type="match status" value="1"/>
</dbReference>
<evidence type="ECO:0000256" key="1">
    <source>
        <dbReference type="ARBA" id="ARBA00023015"/>
    </source>
</evidence>
<accession>A0ABU4RC47</accession>
<keyword evidence="1" id="KW-0805">Transcription regulation</keyword>
<dbReference type="Gene3D" id="3.20.80.10">
    <property type="entry name" value="Regulatory factor, effector binding domain"/>
    <property type="match status" value="1"/>
</dbReference>
<dbReference type="Proteomes" id="UP001273350">
    <property type="component" value="Unassembled WGS sequence"/>
</dbReference>
<evidence type="ECO:0000256" key="2">
    <source>
        <dbReference type="ARBA" id="ARBA00023163"/>
    </source>
</evidence>
<dbReference type="PROSITE" id="PS01124">
    <property type="entry name" value="HTH_ARAC_FAMILY_2"/>
    <property type="match status" value="1"/>
</dbReference>
<dbReference type="InterPro" id="IPR011256">
    <property type="entry name" value="Reg_factor_effector_dom_sf"/>
</dbReference>
<dbReference type="SMART" id="SM00871">
    <property type="entry name" value="AraC_E_bind"/>
    <property type="match status" value="1"/>
</dbReference>
<dbReference type="RefSeq" id="WP_230001736.1">
    <property type="nucleotide sequence ID" value="NZ_CP087134.1"/>
</dbReference>
<dbReference type="InterPro" id="IPR018060">
    <property type="entry name" value="HTH_AraC"/>
</dbReference>
<dbReference type="PANTHER" id="PTHR40055:SF1">
    <property type="entry name" value="TRANSCRIPTIONAL REGULATOR YGIV-RELATED"/>
    <property type="match status" value="1"/>
</dbReference>
<dbReference type="Gene3D" id="1.10.10.60">
    <property type="entry name" value="Homeodomain-like"/>
    <property type="match status" value="1"/>
</dbReference>
<feature type="domain" description="HTH araC/xylS-type" evidence="3">
    <location>
        <begin position="7"/>
        <end position="105"/>
    </location>
</feature>
<dbReference type="SUPFAM" id="SSF55136">
    <property type="entry name" value="Probable bacterial effector-binding domain"/>
    <property type="match status" value="1"/>
</dbReference>
<evidence type="ECO:0000313" key="5">
    <source>
        <dbReference type="Proteomes" id="UP001273350"/>
    </source>
</evidence>
<evidence type="ECO:0000259" key="3">
    <source>
        <dbReference type="PROSITE" id="PS01124"/>
    </source>
</evidence>
<gene>
    <name evidence="4" type="ORF">SGQ83_09450</name>
</gene>
<sequence length="275" mass="32463">MKIENIQKVLTFLEDNYHRQIEPEELEAVSNYSYRNIQRIFSAILLETIGDFCTRLKLENAYKQLIYTNNTIVAVAYDVGYSNNQSFAKAFKNKFEITPLQARQNRKPLFEEYIKGKENDLSFIDFEYEYKEKIQVYSKTLISNNYNNVAINELWDAIIEENKTIPPYNCFGVIVDQPIISDKEKSRYEACIGTCVNPKLYLSKAIFGGWYAKYIHLGDFDKIEETYRKIYYRWLYESDYELGISPIIEQYIDDEKSPDQLTTAIYVPVKRKLSK</sequence>
<dbReference type="InterPro" id="IPR010499">
    <property type="entry name" value="AraC_E-bd"/>
</dbReference>
<dbReference type="Pfam" id="PF06445">
    <property type="entry name" value="GyrI-like"/>
    <property type="match status" value="1"/>
</dbReference>
<proteinExistence type="predicted"/>
<dbReference type="EMBL" id="JAWXVI010000005">
    <property type="protein sequence ID" value="MDX6189573.1"/>
    <property type="molecule type" value="Genomic_DNA"/>
</dbReference>
<dbReference type="InterPro" id="IPR050908">
    <property type="entry name" value="SmbC-like"/>
</dbReference>
<protein>
    <submittedName>
        <fullName evidence="4">AraC family transcriptional regulator</fullName>
    </submittedName>
</protein>
<keyword evidence="5" id="KW-1185">Reference proteome</keyword>
<dbReference type="SUPFAM" id="SSF46689">
    <property type="entry name" value="Homeodomain-like"/>
    <property type="match status" value="1"/>
</dbReference>
<dbReference type="InterPro" id="IPR029442">
    <property type="entry name" value="GyrI-like"/>
</dbReference>
<dbReference type="InterPro" id="IPR009057">
    <property type="entry name" value="Homeodomain-like_sf"/>
</dbReference>
<dbReference type="PANTHER" id="PTHR40055">
    <property type="entry name" value="TRANSCRIPTIONAL REGULATOR YGIV-RELATED"/>
    <property type="match status" value="1"/>
</dbReference>